<evidence type="ECO:0000259" key="1">
    <source>
        <dbReference type="Pfam" id="PF02317"/>
    </source>
</evidence>
<evidence type="ECO:0000313" key="3">
    <source>
        <dbReference type="Proteomes" id="UP000823046"/>
    </source>
</evidence>
<name>A0ABQ7J8M1_9APIC</name>
<dbReference type="Proteomes" id="UP000823046">
    <property type="component" value="Unassembled WGS sequence"/>
</dbReference>
<dbReference type="InterPro" id="IPR003421">
    <property type="entry name" value="Opine_DH"/>
</dbReference>
<dbReference type="PANTHER" id="PTHR38015:SF1">
    <property type="entry name" value="OPINE DEHYDROGENASE DOMAIN-CONTAINING PROTEIN"/>
    <property type="match status" value="1"/>
</dbReference>
<dbReference type="PANTHER" id="PTHR38015">
    <property type="entry name" value="BLR6086 PROTEIN"/>
    <property type="match status" value="1"/>
</dbReference>
<dbReference type="Pfam" id="PF02317">
    <property type="entry name" value="Octopine_DH"/>
    <property type="match status" value="1"/>
</dbReference>
<dbReference type="InterPro" id="IPR008927">
    <property type="entry name" value="6-PGluconate_DH-like_C_sf"/>
</dbReference>
<comment type="caution">
    <text evidence="2">The sequence shown here is derived from an EMBL/GenBank/DDBJ whole genome shotgun (WGS) entry which is preliminary data.</text>
</comment>
<dbReference type="InterPro" id="IPR051729">
    <property type="entry name" value="Opine/Lysopine_DH"/>
</dbReference>
<accession>A0ABQ7J8M1</accession>
<dbReference type="InterPro" id="IPR013328">
    <property type="entry name" value="6PGD_dom2"/>
</dbReference>
<dbReference type="Gene3D" id="1.10.1040.10">
    <property type="entry name" value="N-(1-d-carboxylethyl)-l-norvaline Dehydrogenase, domain 2"/>
    <property type="match status" value="1"/>
</dbReference>
<dbReference type="Gene3D" id="3.40.50.720">
    <property type="entry name" value="NAD(P)-binding Rossmann-like Domain"/>
    <property type="match status" value="1"/>
</dbReference>
<dbReference type="SUPFAM" id="SSF48179">
    <property type="entry name" value="6-phosphogluconate dehydrogenase C-terminal domain-like"/>
    <property type="match status" value="1"/>
</dbReference>
<evidence type="ECO:0000313" key="2">
    <source>
        <dbReference type="EMBL" id="KAF8820340.1"/>
    </source>
</evidence>
<reference evidence="2 3" key="1">
    <citation type="journal article" date="2020" name="bioRxiv">
        <title>Metabolic contributions of an alphaproteobacterial endosymbiont in the apicomplexan Cardiosporidium cionae.</title>
        <authorList>
            <person name="Hunter E.S."/>
            <person name="Paight C.J."/>
            <person name="Lane C.E."/>
        </authorList>
    </citation>
    <scope>NUCLEOTIDE SEQUENCE [LARGE SCALE GENOMIC DNA]</scope>
    <source>
        <strain evidence="2">ESH_2018</strain>
    </source>
</reference>
<proteinExistence type="predicted"/>
<dbReference type="SUPFAM" id="SSF51735">
    <property type="entry name" value="NAD(P)-binding Rossmann-fold domains"/>
    <property type="match status" value="1"/>
</dbReference>
<organism evidence="2 3">
    <name type="scientific">Cardiosporidium cionae</name>
    <dbReference type="NCBI Taxonomy" id="476202"/>
    <lineage>
        <taxon>Eukaryota</taxon>
        <taxon>Sar</taxon>
        <taxon>Alveolata</taxon>
        <taxon>Apicomplexa</taxon>
        <taxon>Aconoidasida</taxon>
        <taxon>Nephromycida</taxon>
        <taxon>Cardiosporidium</taxon>
    </lineage>
</organism>
<sequence>MVLFILKVVKDMARALKSSNFNVSQNKINSIADLHFSKEYMLRLYSPSPIKKKPTIRFSLRSANYTAMESPLLTITICGGGNGAHVAAGYLASRKGFRVNVLTRRPKDWSQMITVYTEKSSWAYKGTITGTLYCVTDDPSLVISGSDIIFVAAPANAHYPILKKIACYLQPHVLLGTLFAQGGFDWAVLRALDGDLSRVHAIFGIQNIPWLCRIREYGKSVEILGPKQSLWLASIPLESACSTARLVAVMFEIRTEVVPNFLSLTLTPSNQIIHPARYFGIFHDWDGVSPIKKDKIQWGLYSEMDSLSAFWMEKLDTELQNIKKGLVKRVPALDLSYVIPLGQRVVLQYQDDVGDCTNLQTIFATNRAYAECITPVTEVPGGYKPAVHSRLFWEDIPYGLCILKNIAEMLNLATPAIDKMIEWHQHFMNKSFLINGSLNREIISETASPEAYGIRDIEKLVFPSLPVEVQKALLENKKEEAYYKNDWGQTASGAHVMETDFALKASANGLPRVHSVTLKGRL</sequence>
<keyword evidence="3" id="KW-1185">Reference proteome</keyword>
<protein>
    <submittedName>
        <fullName evidence="2">NaD/naDP octopine/nopaline dehydrogenase, alpha-helical domain-containing protein</fullName>
    </submittedName>
</protein>
<dbReference type="EMBL" id="JADAQX010000413">
    <property type="protein sequence ID" value="KAF8820340.1"/>
    <property type="molecule type" value="Genomic_DNA"/>
</dbReference>
<feature type="domain" description="Opine dehydrogenase" evidence="1">
    <location>
        <begin position="258"/>
        <end position="427"/>
    </location>
</feature>
<gene>
    <name evidence="2" type="ORF">IE077_000516</name>
</gene>
<dbReference type="InterPro" id="IPR036291">
    <property type="entry name" value="NAD(P)-bd_dom_sf"/>
</dbReference>